<dbReference type="EMBL" id="JAATVY010000023">
    <property type="protein sequence ID" value="NJC72935.1"/>
    <property type="molecule type" value="Genomic_DNA"/>
</dbReference>
<dbReference type="Gene3D" id="2.40.37.20">
    <property type="entry name" value="D-serine dehydratase-like domain"/>
    <property type="match status" value="1"/>
</dbReference>
<dbReference type="InterPro" id="IPR001608">
    <property type="entry name" value="Ala_racemase_N"/>
</dbReference>
<dbReference type="InterPro" id="IPR026956">
    <property type="entry name" value="D-ser_dehydrat-like_dom"/>
</dbReference>
<protein>
    <recommendedName>
        <fullName evidence="3">D-serine dehydratase-like domain-containing protein</fullName>
    </recommendedName>
</protein>
<keyword evidence="2" id="KW-0456">Lyase</keyword>
<dbReference type="Pfam" id="PF01168">
    <property type="entry name" value="Ala_racemase_N"/>
    <property type="match status" value="1"/>
</dbReference>
<dbReference type="InterPro" id="IPR029066">
    <property type="entry name" value="PLP-binding_barrel"/>
</dbReference>
<organism evidence="4 5">
    <name type="scientific">Planosporangium thailandense</name>
    <dbReference type="NCBI Taxonomy" id="765197"/>
    <lineage>
        <taxon>Bacteria</taxon>
        <taxon>Bacillati</taxon>
        <taxon>Actinomycetota</taxon>
        <taxon>Actinomycetes</taxon>
        <taxon>Micromonosporales</taxon>
        <taxon>Micromonosporaceae</taxon>
        <taxon>Planosporangium</taxon>
    </lineage>
</organism>
<evidence type="ECO:0000313" key="4">
    <source>
        <dbReference type="EMBL" id="NJC72935.1"/>
    </source>
</evidence>
<dbReference type="Proteomes" id="UP000722989">
    <property type="component" value="Unassembled WGS sequence"/>
</dbReference>
<dbReference type="SMART" id="SM01119">
    <property type="entry name" value="D-ser_dehydrat"/>
    <property type="match status" value="1"/>
</dbReference>
<keyword evidence="5" id="KW-1185">Reference proteome</keyword>
<sequence>MPDIPADLVGAQNWRLDDLLLPALTVRRSAIEHNVGLHAAWCAQRGVSQAPHAKTHLSPEIVRLQLESGAWGMTAATVHQARLLAEWGVRRIILAHEVVDPANIRALAGLLRQYPGLTVLPLVDSVDGVRALDRNLTAVRAGAPLPVLAELGLPGGRTGARTLDELERVGRAVLASETLVLAGVEGFEGILPGGRDAESLACVDEYVAALIDAVAHLDELGMFDGVDEILLTAGGSAFPDRLALAERPVLSRSLRLVVRSGGTATHDYGDHADIPPLAPEADHPLGALRPALELWAAIVSTPEAGLALAAFGKRDAPYDTQLPVVLGCRRDGQAVPVDGVAVTKLNDQHAYLAHDGRLRVGDVLRLGPCHPCTAFDKWPLVPVLDDEDAVVGAVTTWF</sequence>
<proteinExistence type="inferred from homology"/>
<comment type="similarity">
    <text evidence="1">Belongs to the DSD1 family.</text>
</comment>
<evidence type="ECO:0000259" key="3">
    <source>
        <dbReference type="SMART" id="SM01119"/>
    </source>
</evidence>
<feature type="domain" description="D-serine dehydratase-like" evidence="3">
    <location>
        <begin position="291"/>
        <end position="385"/>
    </location>
</feature>
<dbReference type="PANTHER" id="PTHR28004">
    <property type="entry name" value="ZGC:162816-RELATED"/>
    <property type="match status" value="1"/>
</dbReference>
<dbReference type="Gene3D" id="3.20.20.10">
    <property type="entry name" value="Alanine racemase"/>
    <property type="match status" value="1"/>
</dbReference>
<accession>A0ABX0Y684</accession>
<dbReference type="RefSeq" id="WP_167927846.1">
    <property type="nucleotide sequence ID" value="NZ_JAATVY010000023.1"/>
</dbReference>
<reference evidence="4 5" key="1">
    <citation type="submission" date="2020-03" db="EMBL/GenBank/DDBJ databases">
        <title>WGS of the type strain of Planosporangium spp.</title>
        <authorList>
            <person name="Thawai C."/>
        </authorList>
    </citation>
    <scope>NUCLEOTIDE SEQUENCE [LARGE SCALE GENOMIC DNA]</scope>
    <source>
        <strain evidence="4 5">TBRC 5610</strain>
    </source>
</reference>
<dbReference type="SUPFAM" id="SSF51419">
    <property type="entry name" value="PLP-binding barrel"/>
    <property type="match status" value="1"/>
</dbReference>
<comment type="caution">
    <text evidence="4">The sequence shown here is derived from an EMBL/GenBank/DDBJ whole genome shotgun (WGS) entry which is preliminary data.</text>
</comment>
<dbReference type="Pfam" id="PF14031">
    <property type="entry name" value="D-ser_dehydrat"/>
    <property type="match status" value="1"/>
</dbReference>
<dbReference type="InterPro" id="IPR042208">
    <property type="entry name" value="D-ser_dehydrat-like_sf"/>
</dbReference>
<dbReference type="PANTHER" id="PTHR28004:SF8">
    <property type="entry name" value="D-SERINE DEAMINASE"/>
    <property type="match status" value="1"/>
</dbReference>
<evidence type="ECO:0000256" key="2">
    <source>
        <dbReference type="ARBA" id="ARBA00023239"/>
    </source>
</evidence>
<evidence type="ECO:0000256" key="1">
    <source>
        <dbReference type="ARBA" id="ARBA00005323"/>
    </source>
</evidence>
<gene>
    <name evidence="4" type="ORF">HC031_24925</name>
</gene>
<evidence type="ECO:0000313" key="5">
    <source>
        <dbReference type="Proteomes" id="UP000722989"/>
    </source>
</evidence>
<name>A0ABX0Y684_9ACTN</name>
<dbReference type="InterPro" id="IPR051466">
    <property type="entry name" value="D-amino_acid_metab_enzyme"/>
</dbReference>